<dbReference type="GO" id="GO:0017038">
    <property type="term" value="P:protein import"/>
    <property type="evidence" value="ECO:0007669"/>
    <property type="project" value="InterPro"/>
</dbReference>
<dbReference type="SUPFAM" id="SSF81767">
    <property type="entry name" value="Pre-protein crosslinking domain of SecA"/>
    <property type="match status" value="1"/>
</dbReference>
<dbReference type="GO" id="GO:0005524">
    <property type="term" value="F:ATP binding"/>
    <property type="evidence" value="ECO:0007669"/>
    <property type="project" value="UniProtKB-KW"/>
</dbReference>
<dbReference type="SMART" id="SM00958">
    <property type="entry name" value="SecA_PP_bind"/>
    <property type="match status" value="1"/>
</dbReference>
<evidence type="ECO:0000313" key="13">
    <source>
        <dbReference type="EMBL" id="TXH78251.1"/>
    </source>
</evidence>
<dbReference type="InterPro" id="IPR044722">
    <property type="entry name" value="SecA_SF2_C"/>
</dbReference>
<keyword evidence="2" id="KW-1003">Cell membrane</keyword>
<dbReference type="PROSITE" id="PS51194">
    <property type="entry name" value="HELICASE_CTER"/>
    <property type="match status" value="1"/>
</dbReference>
<dbReference type="PROSITE" id="PS51196">
    <property type="entry name" value="SECA_MOTOR_DEAD"/>
    <property type="match status" value="1"/>
</dbReference>
<keyword evidence="3" id="KW-0963">Cytoplasm</keyword>
<evidence type="ECO:0000256" key="4">
    <source>
        <dbReference type="ARBA" id="ARBA00022519"/>
    </source>
</evidence>
<dbReference type="GO" id="GO:0043952">
    <property type="term" value="P:protein transport by the Sec complex"/>
    <property type="evidence" value="ECO:0007669"/>
    <property type="project" value="TreeGrafter"/>
</dbReference>
<dbReference type="Pfam" id="PF01043">
    <property type="entry name" value="SecA_PP_bind"/>
    <property type="match status" value="1"/>
</dbReference>
<comment type="caution">
    <text evidence="13">The sequence shown here is derived from an EMBL/GenBank/DDBJ whole genome shotgun (WGS) entry which is preliminary data.</text>
</comment>
<dbReference type="GO" id="GO:0031522">
    <property type="term" value="C:cell envelope Sec protein transport complex"/>
    <property type="evidence" value="ECO:0007669"/>
    <property type="project" value="TreeGrafter"/>
</dbReference>
<dbReference type="FunFam" id="3.40.50.300:FF:000429">
    <property type="entry name" value="Preprotein translocase subunit SecA"/>
    <property type="match status" value="1"/>
</dbReference>
<dbReference type="InterPro" id="IPR036670">
    <property type="entry name" value="SecA_X-link_sf"/>
</dbReference>
<keyword evidence="4" id="KW-0997">Cell inner membrane</keyword>
<keyword evidence="6" id="KW-0067">ATP-binding</keyword>
<evidence type="ECO:0000259" key="11">
    <source>
        <dbReference type="PROSITE" id="PS51194"/>
    </source>
</evidence>
<accession>A0A5C7S6H4</accession>
<dbReference type="PANTHER" id="PTHR30612:SF0">
    <property type="entry name" value="CHLOROPLAST PROTEIN-TRANSPORTING ATPASE"/>
    <property type="match status" value="1"/>
</dbReference>
<evidence type="ECO:0000259" key="12">
    <source>
        <dbReference type="PROSITE" id="PS51196"/>
    </source>
</evidence>
<evidence type="ECO:0000256" key="2">
    <source>
        <dbReference type="ARBA" id="ARBA00022475"/>
    </source>
</evidence>
<keyword evidence="7" id="KW-0653">Protein transport</keyword>
<protein>
    <submittedName>
        <fullName evidence="13">Uncharacterized protein</fullName>
    </submittedName>
</protein>
<dbReference type="InterPro" id="IPR011130">
    <property type="entry name" value="SecA_preprotein_X-link_dom"/>
</dbReference>
<dbReference type="GO" id="GO:0005829">
    <property type="term" value="C:cytosol"/>
    <property type="evidence" value="ECO:0007669"/>
    <property type="project" value="TreeGrafter"/>
</dbReference>
<dbReference type="PANTHER" id="PTHR30612">
    <property type="entry name" value="SECA INNER MEMBRANE COMPONENT OF SEC PROTEIN SECRETION SYSTEM"/>
    <property type="match status" value="1"/>
</dbReference>
<dbReference type="InterPro" id="IPR027417">
    <property type="entry name" value="P-loop_NTPase"/>
</dbReference>
<keyword evidence="10" id="KW-0472">Membrane</keyword>
<evidence type="ECO:0000313" key="14">
    <source>
        <dbReference type="Proteomes" id="UP000321192"/>
    </source>
</evidence>
<gene>
    <name evidence="13" type="ORF">E6Q80_23120</name>
</gene>
<dbReference type="InterPro" id="IPR001650">
    <property type="entry name" value="Helicase_C-like"/>
</dbReference>
<keyword evidence="5" id="KW-0547">Nucleotide-binding</keyword>
<dbReference type="GO" id="GO:0006886">
    <property type="term" value="P:intracellular protein transport"/>
    <property type="evidence" value="ECO:0007669"/>
    <property type="project" value="InterPro"/>
</dbReference>
<evidence type="ECO:0000256" key="3">
    <source>
        <dbReference type="ARBA" id="ARBA00022490"/>
    </source>
</evidence>
<organism evidence="13 14">
    <name type="scientific">Thauera aminoaromatica</name>
    <dbReference type="NCBI Taxonomy" id="164330"/>
    <lineage>
        <taxon>Bacteria</taxon>
        <taxon>Pseudomonadati</taxon>
        <taxon>Pseudomonadota</taxon>
        <taxon>Betaproteobacteria</taxon>
        <taxon>Rhodocyclales</taxon>
        <taxon>Zoogloeaceae</taxon>
        <taxon>Thauera</taxon>
    </lineage>
</organism>
<dbReference type="RefSeq" id="WP_276662745.1">
    <property type="nucleotide sequence ID" value="NZ_SSFD01000396.1"/>
</dbReference>
<dbReference type="Pfam" id="PF21090">
    <property type="entry name" value="P-loop_SecA"/>
    <property type="match status" value="2"/>
</dbReference>
<evidence type="ECO:0000256" key="9">
    <source>
        <dbReference type="ARBA" id="ARBA00023010"/>
    </source>
</evidence>
<feature type="domain" description="SecA family profile" evidence="12">
    <location>
        <begin position="19"/>
        <end position="605"/>
    </location>
</feature>
<dbReference type="EMBL" id="SSFD01000396">
    <property type="protein sequence ID" value="TXH78251.1"/>
    <property type="molecule type" value="Genomic_DNA"/>
</dbReference>
<dbReference type="Gene3D" id="3.90.1440.10">
    <property type="entry name" value="SecA, preprotein cross-linking domain"/>
    <property type="match status" value="1"/>
</dbReference>
<reference evidence="13 14" key="1">
    <citation type="submission" date="2018-09" db="EMBL/GenBank/DDBJ databases">
        <title>Metagenome Assembled Genomes from an Advanced Water Purification Facility.</title>
        <authorList>
            <person name="Stamps B.W."/>
            <person name="Spear J.R."/>
        </authorList>
    </citation>
    <scope>NUCLEOTIDE SEQUENCE [LARGE SCALE GENOMIC DNA]</scope>
    <source>
        <strain evidence="13">Bin_27_1</strain>
    </source>
</reference>
<dbReference type="AlphaFoldDB" id="A0A5C7S6H4"/>
<dbReference type="GO" id="GO:0006605">
    <property type="term" value="P:protein targeting"/>
    <property type="evidence" value="ECO:0007669"/>
    <property type="project" value="InterPro"/>
</dbReference>
<dbReference type="Gene3D" id="3.40.50.300">
    <property type="entry name" value="P-loop containing nucleotide triphosphate hydrolases"/>
    <property type="match status" value="2"/>
</dbReference>
<evidence type="ECO:0000256" key="8">
    <source>
        <dbReference type="ARBA" id="ARBA00022967"/>
    </source>
</evidence>
<dbReference type="Pfam" id="PF07517">
    <property type="entry name" value="SecA_DEAD"/>
    <property type="match status" value="1"/>
</dbReference>
<keyword evidence="8" id="KW-1278">Translocase</keyword>
<dbReference type="Proteomes" id="UP000321192">
    <property type="component" value="Unassembled WGS sequence"/>
</dbReference>
<dbReference type="InterPro" id="IPR020937">
    <property type="entry name" value="SecA_CS"/>
</dbReference>
<proteinExistence type="predicted"/>
<keyword evidence="9" id="KW-0811">Translocation</keyword>
<sequence length="651" mass="70653">MSPPPDLRVPLPGLVWGAYPERQSPPPTRWPWSRAPYRSQLQAVRRAGPGWRELSEVAFIARVRAVQARVGRDGLSAEHVTEALAAAVEAARRTLGLAAYDGQIRAALVMLDCRLAEMATGEGKTLSAALAAAVGALAGMPVHVLTANDYLVERDARKLAPMYAALGLRAGFVIGPHDEVTRRAAYAQPICYVTARELVFDYLRDGQRRGFVRGDLSRRAAALRGGDAGRPLLRGLCMAVIDEADSLLIDEAMMPLILSRQVRNSAARAFFWQAWQLAGGLEAGEHFKVDAPAMRVQLTPAGSDLLMQRAGALGGRWRSPRLREEAVSMALAALHAYRRDVHYLVRDGRIEIIDELTGRAAPGRVWSRGLHGLVELKEGCRASPATETLAQITFQRFFPRYHRLGGMSGTLREARGELREIYGLDVVCIPSRLPPSRKALPGRIYTARNALWDAVALRVAGFVGHGRPVLVGTSSVAESEALSVRLAAAGVAHRVLNARFDADEAAIVAQAGEPGQVTVATNMAGRGTDIPLAAGVAGAGGLHVMCCQFNVSRRIDRQLEGRCARQGEPGSVERWISLETPRAASVPLLAALAYRCGADDTGRLQLQPRLLALLLAWSQRRQEGRERRARRALLESDREWEQGLSFGGPGE</sequence>
<feature type="domain" description="Helicase C-terminal" evidence="11">
    <location>
        <begin position="455"/>
        <end position="612"/>
    </location>
</feature>
<dbReference type="SUPFAM" id="SSF52540">
    <property type="entry name" value="P-loop containing nucleoside triphosphate hydrolases"/>
    <property type="match status" value="2"/>
</dbReference>
<dbReference type="SMART" id="SM00957">
    <property type="entry name" value="SecA_DEAD"/>
    <property type="match status" value="1"/>
</dbReference>
<evidence type="ECO:0000256" key="10">
    <source>
        <dbReference type="ARBA" id="ARBA00023136"/>
    </source>
</evidence>
<name>A0A5C7S6H4_THASP</name>
<evidence type="ECO:0000256" key="5">
    <source>
        <dbReference type="ARBA" id="ARBA00022741"/>
    </source>
</evidence>
<dbReference type="PRINTS" id="PR00906">
    <property type="entry name" value="SECA"/>
</dbReference>
<dbReference type="PROSITE" id="PS01312">
    <property type="entry name" value="SECA"/>
    <property type="match status" value="1"/>
</dbReference>
<evidence type="ECO:0000256" key="6">
    <source>
        <dbReference type="ARBA" id="ARBA00022840"/>
    </source>
</evidence>
<keyword evidence="1" id="KW-0813">Transport</keyword>
<evidence type="ECO:0000256" key="7">
    <source>
        <dbReference type="ARBA" id="ARBA00022927"/>
    </source>
</evidence>
<dbReference type="GO" id="GO:0005886">
    <property type="term" value="C:plasma membrane"/>
    <property type="evidence" value="ECO:0007669"/>
    <property type="project" value="TreeGrafter"/>
</dbReference>
<evidence type="ECO:0000256" key="1">
    <source>
        <dbReference type="ARBA" id="ARBA00022448"/>
    </source>
</evidence>
<dbReference type="InterPro" id="IPR011115">
    <property type="entry name" value="SecA_DEAD"/>
</dbReference>
<dbReference type="InterPro" id="IPR000185">
    <property type="entry name" value="SecA"/>
</dbReference>
<dbReference type="InterPro" id="IPR014018">
    <property type="entry name" value="SecA_motor_DEAD"/>
</dbReference>